<protein>
    <submittedName>
        <fullName evidence="2">GH24425</fullName>
    </submittedName>
</protein>
<dbReference type="InParanoid" id="B4JLZ8"/>
<sequence>MWAQFISLILFACLAESQRCQDEQHLQQPIDYTQCGRPVCATNGYCYRTFNNICCLDAFNLQLLFAGQRELVQADMVHCLPRSTWYDYNAFKRPRPLPRSYLNDATSAVASASAYANGLQYPYESEPYPYESDSYNYHNSQNLYSPVPQNTHRGRNDYASFWDQYSVSNNIHHAILNAVNNAIPYELHSNLRNNS</sequence>
<dbReference type="OrthoDB" id="7873136at2759"/>
<dbReference type="eggNOG" id="KOG1565">
    <property type="taxonomic scope" value="Eukaryota"/>
</dbReference>
<organism evidence="3">
    <name type="scientific">Drosophila grimshawi</name>
    <name type="common">Hawaiian fruit fly</name>
    <name type="synonym">Idiomyia grimshawi</name>
    <dbReference type="NCBI Taxonomy" id="7222"/>
    <lineage>
        <taxon>Eukaryota</taxon>
        <taxon>Metazoa</taxon>
        <taxon>Ecdysozoa</taxon>
        <taxon>Arthropoda</taxon>
        <taxon>Hexapoda</taxon>
        <taxon>Insecta</taxon>
        <taxon>Pterygota</taxon>
        <taxon>Neoptera</taxon>
        <taxon>Endopterygota</taxon>
        <taxon>Diptera</taxon>
        <taxon>Brachycera</taxon>
        <taxon>Muscomorpha</taxon>
        <taxon>Ephydroidea</taxon>
        <taxon>Drosophilidae</taxon>
        <taxon>Drosophila</taxon>
        <taxon>Hawaiian Drosophila</taxon>
    </lineage>
</organism>
<keyword evidence="1" id="KW-0732">Signal</keyword>
<proteinExistence type="predicted"/>
<evidence type="ECO:0000256" key="1">
    <source>
        <dbReference type="SAM" id="SignalP"/>
    </source>
</evidence>
<dbReference type="HOGENOM" id="CLU_1397681_0_0_1"/>
<gene>
    <name evidence="2" type="primary">Dgri\GH24425</name>
    <name evidence="2" type="ORF">Dgri_GH24425</name>
</gene>
<feature type="signal peptide" evidence="1">
    <location>
        <begin position="1"/>
        <end position="17"/>
    </location>
</feature>
<name>B4JLZ8_DROGR</name>
<dbReference type="Proteomes" id="UP000001070">
    <property type="component" value="Unassembled WGS sequence"/>
</dbReference>
<reference evidence="2 3" key="1">
    <citation type="journal article" date="2007" name="Nature">
        <title>Evolution of genes and genomes on the Drosophila phylogeny.</title>
        <authorList>
            <consortium name="Drosophila 12 Genomes Consortium"/>
            <person name="Clark A.G."/>
            <person name="Eisen M.B."/>
            <person name="Smith D.R."/>
            <person name="Bergman C.M."/>
            <person name="Oliver B."/>
            <person name="Markow T.A."/>
            <person name="Kaufman T.C."/>
            <person name="Kellis M."/>
            <person name="Gelbart W."/>
            <person name="Iyer V.N."/>
            <person name="Pollard D.A."/>
            <person name="Sackton T.B."/>
            <person name="Larracuente A.M."/>
            <person name="Singh N.D."/>
            <person name="Abad J.P."/>
            <person name="Abt D.N."/>
            <person name="Adryan B."/>
            <person name="Aguade M."/>
            <person name="Akashi H."/>
            <person name="Anderson W.W."/>
            <person name="Aquadro C.F."/>
            <person name="Ardell D.H."/>
            <person name="Arguello R."/>
            <person name="Artieri C.G."/>
            <person name="Barbash D.A."/>
            <person name="Barker D."/>
            <person name="Barsanti P."/>
            <person name="Batterham P."/>
            <person name="Batzoglou S."/>
            <person name="Begun D."/>
            <person name="Bhutkar A."/>
            <person name="Blanco E."/>
            <person name="Bosak S.A."/>
            <person name="Bradley R.K."/>
            <person name="Brand A.D."/>
            <person name="Brent M.R."/>
            <person name="Brooks A.N."/>
            <person name="Brown R.H."/>
            <person name="Butlin R.K."/>
            <person name="Caggese C."/>
            <person name="Calvi B.R."/>
            <person name="Bernardo de Carvalho A."/>
            <person name="Caspi A."/>
            <person name="Castrezana S."/>
            <person name="Celniker S.E."/>
            <person name="Chang J.L."/>
            <person name="Chapple C."/>
            <person name="Chatterji S."/>
            <person name="Chinwalla A."/>
            <person name="Civetta A."/>
            <person name="Clifton S.W."/>
            <person name="Comeron J.M."/>
            <person name="Costello J.C."/>
            <person name="Coyne J.A."/>
            <person name="Daub J."/>
            <person name="David R.G."/>
            <person name="Delcher A.L."/>
            <person name="Delehaunty K."/>
            <person name="Do C.B."/>
            <person name="Ebling H."/>
            <person name="Edwards K."/>
            <person name="Eickbush T."/>
            <person name="Evans J.D."/>
            <person name="Filipski A."/>
            <person name="Findeiss S."/>
            <person name="Freyhult E."/>
            <person name="Fulton L."/>
            <person name="Fulton R."/>
            <person name="Garcia A.C."/>
            <person name="Gardiner A."/>
            <person name="Garfield D.A."/>
            <person name="Garvin B.E."/>
            <person name="Gibson G."/>
            <person name="Gilbert D."/>
            <person name="Gnerre S."/>
            <person name="Godfrey J."/>
            <person name="Good R."/>
            <person name="Gotea V."/>
            <person name="Gravely B."/>
            <person name="Greenberg A.J."/>
            <person name="Griffiths-Jones S."/>
            <person name="Gross S."/>
            <person name="Guigo R."/>
            <person name="Gustafson E.A."/>
            <person name="Haerty W."/>
            <person name="Hahn M.W."/>
            <person name="Halligan D.L."/>
            <person name="Halpern A.L."/>
            <person name="Halter G.M."/>
            <person name="Han M.V."/>
            <person name="Heger A."/>
            <person name="Hillier L."/>
            <person name="Hinrichs A.S."/>
            <person name="Holmes I."/>
            <person name="Hoskins R.A."/>
            <person name="Hubisz M.J."/>
            <person name="Hultmark D."/>
            <person name="Huntley M.A."/>
            <person name="Jaffe D.B."/>
            <person name="Jagadeeshan S."/>
            <person name="Jeck W.R."/>
            <person name="Johnson J."/>
            <person name="Jones C.D."/>
            <person name="Jordan W.C."/>
            <person name="Karpen G.H."/>
            <person name="Kataoka E."/>
            <person name="Keightley P.D."/>
            <person name="Kheradpour P."/>
            <person name="Kirkness E.F."/>
            <person name="Koerich L.B."/>
            <person name="Kristiansen K."/>
            <person name="Kudrna D."/>
            <person name="Kulathinal R.J."/>
            <person name="Kumar S."/>
            <person name="Kwok R."/>
            <person name="Lander E."/>
            <person name="Langley C.H."/>
            <person name="Lapoint R."/>
            <person name="Lazzaro B.P."/>
            <person name="Lee S.J."/>
            <person name="Levesque L."/>
            <person name="Li R."/>
            <person name="Lin C.F."/>
            <person name="Lin M.F."/>
            <person name="Lindblad-Toh K."/>
            <person name="Llopart A."/>
            <person name="Long M."/>
            <person name="Low L."/>
            <person name="Lozovsky E."/>
            <person name="Lu J."/>
            <person name="Luo M."/>
            <person name="Machado C.A."/>
            <person name="Makalowski W."/>
            <person name="Marzo M."/>
            <person name="Matsuda M."/>
            <person name="Matzkin L."/>
            <person name="McAllister B."/>
            <person name="McBride C.S."/>
            <person name="McKernan B."/>
            <person name="McKernan K."/>
            <person name="Mendez-Lago M."/>
            <person name="Minx P."/>
            <person name="Mollenhauer M.U."/>
            <person name="Montooth K."/>
            <person name="Mount S.M."/>
            <person name="Mu X."/>
            <person name="Myers E."/>
            <person name="Negre B."/>
            <person name="Newfeld S."/>
            <person name="Nielsen R."/>
            <person name="Noor M.A."/>
            <person name="O'Grady P."/>
            <person name="Pachter L."/>
            <person name="Papaceit M."/>
            <person name="Parisi M.J."/>
            <person name="Parisi M."/>
            <person name="Parts L."/>
            <person name="Pedersen J.S."/>
            <person name="Pesole G."/>
            <person name="Phillippy A.M."/>
            <person name="Ponting C.P."/>
            <person name="Pop M."/>
            <person name="Porcelli D."/>
            <person name="Powell J.R."/>
            <person name="Prohaska S."/>
            <person name="Pruitt K."/>
            <person name="Puig M."/>
            <person name="Quesneville H."/>
            <person name="Ram K.R."/>
            <person name="Rand D."/>
            <person name="Rasmussen M.D."/>
            <person name="Reed L.K."/>
            <person name="Reenan R."/>
            <person name="Reily A."/>
            <person name="Remington K.A."/>
            <person name="Rieger T.T."/>
            <person name="Ritchie M.G."/>
            <person name="Robin C."/>
            <person name="Rogers Y.H."/>
            <person name="Rohde C."/>
            <person name="Rozas J."/>
            <person name="Rubenfield M.J."/>
            <person name="Ruiz A."/>
            <person name="Russo S."/>
            <person name="Salzberg S.L."/>
            <person name="Sanchez-Gracia A."/>
            <person name="Saranga D.J."/>
            <person name="Sato H."/>
            <person name="Schaeffer S.W."/>
            <person name="Schatz M.C."/>
            <person name="Schlenke T."/>
            <person name="Schwartz R."/>
            <person name="Segarra C."/>
            <person name="Singh R.S."/>
            <person name="Sirot L."/>
            <person name="Sirota M."/>
            <person name="Sisneros N.B."/>
            <person name="Smith C.D."/>
            <person name="Smith T.F."/>
            <person name="Spieth J."/>
            <person name="Stage D.E."/>
            <person name="Stark A."/>
            <person name="Stephan W."/>
            <person name="Strausberg R.L."/>
            <person name="Strempel S."/>
            <person name="Sturgill D."/>
            <person name="Sutton G."/>
            <person name="Sutton G.G."/>
            <person name="Tao W."/>
            <person name="Teichmann S."/>
            <person name="Tobari Y.N."/>
            <person name="Tomimura Y."/>
            <person name="Tsolas J.M."/>
            <person name="Valente V.L."/>
            <person name="Venter E."/>
            <person name="Venter J.C."/>
            <person name="Vicario S."/>
            <person name="Vieira F.G."/>
            <person name="Vilella A.J."/>
            <person name="Villasante A."/>
            <person name="Walenz B."/>
            <person name="Wang J."/>
            <person name="Wasserman M."/>
            <person name="Watts T."/>
            <person name="Wilson D."/>
            <person name="Wilson R.K."/>
            <person name="Wing R.A."/>
            <person name="Wolfner M.F."/>
            <person name="Wong A."/>
            <person name="Wong G.K."/>
            <person name="Wu C.I."/>
            <person name="Wu G."/>
            <person name="Yamamoto D."/>
            <person name="Yang H.P."/>
            <person name="Yang S.P."/>
            <person name="Yorke J.A."/>
            <person name="Yoshida K."/>
            <person name="Zdobnov E."/>
            <person name="Zhang P."/>
            <person name="Zhang Y."/>
            <person name="Zimin A.V."/>
            <person name="Baldwin J."/>
            <person name="Abdouelleil A."/>
            <person name="Abdulkadir J."/>
            <person name="Abebe A."/>
            <person name="Abera B."/>
            <person name="Abreu J."/>
            <person name="Acer S.C."/>
            <person name="Aftuck L."/>
            <person name="Alexander A."/>
            <person name="An P."/>
            <person name="Anderson E."/>
            <person name="Anderson S."/>
            <person name="Arachi H."/>
            <person name="Azer M."/>
            <person name="Bachantsang P."/>
            <person name="Barry A."/>
            <person name="Bayul T."/>
            <person name="Berlin A."/>
            <person name="Bessette D."/>
            <person name="Bloom T."/>
            <person name="Blye J."/>
            <person name="Boguslavskiy L."/>
            <person name="Bonnet C."/>
            <person name="Boukhgalter B."/>
            <person name="Bourzgui I."/>
            <person name="Brown A."/>
            <person name="Cahill P."/>
            <person name="Channer S."/>
            <person name="Cheshatsang Y."/>
            <person name="Chuda L."/>
            <person name="Citroen M."/>
            <person name="Collymore A."/>
            <person name="Cooke P."/>
            <person name="Costello M."/>
            <person name="D'Aco K."/>
            <person name="Daza R."/>
            <person name="De Haan G."/>
            <person name="DeGray S."/>
            <person name="DeMaso C."/>
            <person name="Dhargay N."/>
            <person name="Dooley K."/>
            <person name="Dooley E."/>
            <person name="Doricent M."/>
            <person name="Dorje P."/>
            <person name="Dorjee K."/>
            <person name="Dupes A."/>
            <person name="Elong R."/>
            <person name="Falk J."/>
            <person name="Farina A."/>
            <person name="Faro S."/>
            <person name="Ferguson D."/>
            <person name="Fisher S."/>
            <person name="Foley C.D."/>
            <person name="Franke A."/>
            <person name="Friedrich D."/>
            <person name="Gadbois L."/>
            <person name="Gearin G."/>
            <person name="Gearin C.R."/>
            <person name="Giannoukos G."/>
            <person name="Goode T."/>
            <person name="Graham J."/>
            <person name="Grandbois E."/>
            <person name="Grewal S."/>
            <person name="Gyaltsen K."/>
            <person name="Hafez N."/>
            <person name="Hagos B."/>
            <person name="Hall J."/>
            <person name="Henson C."/>
            <person name="Hollinger A."/>
            <person name="Honan T."/>
            <person name="Huard M.D."/>
            <person name="Hughes L."/>
            <person name="Hurhula B."/>
            <person name="Husby M.E."/>
            <person name="Kamat A."/>
            <person name="Kanga B."/>
            <person name="Kashin S."/>
            <person name="Khazanovich D."/>
            <person name="Kisner P."/>
            <person name="Lance K."/>
            <person name="Lara M."/>
            <person name="Lee W."/>
            <person name="Lennon N."/>
            <person name="Letendre F."/>
            <person name="LeVine R."/>
            <person name="Lipovsky A."/>
            <person name="Liu X."/>
            <person name="Liu J."/>
            <person name="Liu S."/>
            <person name="Lokyitsang T."/>
            <person name="Lokyitsang Y."/>
            <person name="Lubonja R."/>
            <person name="Lui A."/>
            <person name="MacDonald P."/>
            <person name="Magnisalis V."/>
            <person name="Maru K."/>
            <person name="Matthews C."/>
            <person name="McCusker W."/>
            <person name="McDonough S."/>
            <person name="Mehta T."/>
            <person name="Meldrim J."/>
            <person name="Meneus L."/>
            <person name="Mihai O."/>
            <person name="Mihalev A."/>
            <person name="Mihova T."/>
            <person name="Mittelman R."/>
            <person name="Mlenga V."/>
            <person name="Montmayeur A."/>
            <person name="Mulrain L."/>
            <person name="Navidi A."/>
            <person name="Naylor J."/>
            <person name="Negash T."/>
            <person name="Nguyen T."/>
            <person name="Nguyen N."/>
            <person name="Nicol R."/>
            <person name="Norbu C."/>
            <person name="Norbu N."/>
            <person name="Novod N."/>
            <person name="O'Neill B."/>
            <person name="Osman S."/>
            <person name="Markiewicz E."/>
            <person name="Oyono O.L."/>
            <person name="Patti C."/>
            <person name="Phunkhang P."/>
            <person name="Pierre F."/>
            <person name="Priest M."/>
            <person name="Raghuraman S."/>
            <person name="Rege F."/>
            <person name="Reyes R."/>
            <person name="Rise C."/>
            <person name="Rogov P."/>
            <person name="Ross K."/>
            <person name="Ryan E."/>
            <person name="Settipalli S."/>
            <person name="Shea T."/>
            <person name="Sherpa N."/>
            <person name="Shi L."/>
            <person name="Shih D."/>
            <person name="Sparrow T."/>
            <person name="Spaulding J."/>
            <person name="Stalker J."/>
            <person name="Stange-Thomann N."/>
            <person name="Stavropoulos S."/>
            <person name="Stone C."/>
            <person name="Strader C."/>
            <person name="Tesfaye S."/>
            <person name="Thomson T."/>
            <person name="Thoulutsang Y."/>
            <person name="Thoulutsang D."/>
            <person name="Topham K."/>
            <person name="Topping I."/>
            <person name="Tsamla T."/>
            <person name="Vassiliev H."/>
            <person name="Vo A."/>
            <person name="Wangchuk T."/>
            <person name="Wangdi T."/>
            <person name="Weiand M."/>
            <person name="Wilkinson J."/>
            <person name="Wilson A."/>
            <person name="Yadav S."/>
            <person name="Young G."/>
            <person name="Yu Q."/>
            <person name="Zembek L."/>
            <person name="Zhong D."/>
            <person name="Zimmer A."/>
            <person name="Zwirko Z."/>
            <person name="Jaffe D.B."/>
            <person name="Alvarez P."/>
            <person name="Brockman W."/>
            <person name="Butler J."/>
            <person name="Chin C."/>
            <person name="Gnerre S."/>
            <person name="Grabherr M."/>
            <person name="Kleber M."/>
            <person name="Mauceli E."/>
            <person name="MacCallum I."/>
        </authorList>
    </citation>
    <scope>NUCLEOTIDE SEQUENCE [LARGE SCALE GENOMIC DNA]</scope>
    <source>
        <strain evidence="3">Tucson 15287-2541.00</strain>
    </source>
</reference>
<accession>B4JLZ8</accession>
<evidence type="ECO:0000313" key="3">
    <source>
        <dbReference type="Proteomes" id="UP000001070"/>
    </source>
</evidence>
<evidence type="ECO:0000313" key="2">
    <source>
        <dbReference type="EMBL" id="EDV91759.1"/>
    </source>
</evidence>
<dbReference type="AlphaFoldDB" id="B4JLZ8"/>
<feature type="chain" id="PRO_5002812642" evidence="1">
    <location>
        <begin position="18"/>
        <end position="195"/>
    </location>
</feature>
<dbReference type="STRING" id="7222.B4JLZ8"/>
<dbReference type="EMBL" id="CH916371">
    <property type="protein sequence ID" value="EDV91759.1"/>
    <property type="molecule type" value="Genomic_DNA"/>
</dbReference>
<keyword evidence="3" id="KW-1185">Reference proteome</keyword>